<dbReference type="Pfam" id="PF00171">
    <property type="entry name" value="Aldedh"/>
    <property type="match status" value="1"/>
</dbReference>
<sequence length="697" mass="73119">MTLLSNGTNNGTSTDSRTDKTIGTVVPSYVLDAWWAPADDSGAQSVLDASTGAEVARVSSDGLDLAAVVAHARTVGQASLGELTFHQRAILLKKLGQYLGGVKEELYELSARTGATRYDSMVDIDGGIGVLFTLSSKGRREMPNSQVYIDGDVEALSRDGSFSGQHIYTRIPGVACQINAFNFPVWGMLEKLAPAFIAGVPTIVKPATPTGYVTEAVVRHILASGILPPGSLQLISGSARNLIDHLDYRDLVAFTGSAGTARTLKAHSNVVEGGVRFTSETDSLNAAILGPDAAAGTAEFDAYVASVVTEMTSKAGQKCTSIRRLIVPAGRRDQVVAAVSERMARRVTLGDPRTEGVTMGPLASTGQRDEVLASVARLIDGGGRIVMGSQDLPTGADPEGAFMAPILLAFHDPESPAVHEIEAFGPVASIIEYTDLDHAVALAARGGGSLVTTVATHHPDVARALVLGIAAHHGRVLMLDRVDARSSTGHGSPVPHLVHGGPGRAGGSEELGGIRSVLHHMQRTAIQGSPDMLTAITGEWHTGAAVQTGIHPFRKSLAELRVGDQTQGGPRVVTLADITAFAEDTGDKFYAHTDAEAAAANPFFPGIVAHGYLLVSWAAGLFVDAAPGPVLANSGLEKLRFVTPVSPGDSIRVTLTAKRITPRETDEYGEVCWDAVLHNQNDEVVATYDVLTLVAKE</sequence>
<dbReference type="NCBIfam" id="TIGR02278">
    <property type="entry name" value="PaaN-DH"/>
    <property type="match status" value="1"/>
</dbReference>
<dbReference type="InterPro" id="IPR002539">
    <property type="entry name" value="MaoC-like_dom"/>
</dbReference>
<dbReference type="InterPro" id="IPR016161">
    <property type="entry name" value="Ald_DH/histidinol_DH"/>
</dbReference>
<dbReference type="Gene3D" id="3.10.129.10">
    <property type="entry name" value="Hotdog Thioesterase"/>
    <property type="match status" value="1"/>
</dbReference>
<dbReference type="InterPro" id="IPR016162">
    <property type="entry name" value="Ald_DH_N"/>
</dbReference>
<evidence type="ECO:0000259" key="4">
    <source>
        <dbReference type="Pfam" id="PF00171"/>
    </source>
</evidence>
<name>A0ABY2J5E2_9MICO</name>
<accession>A0ABY2J5E2</accession>
<dbReference type="EMBL" id="SOGJ01000011">
    <property type="protein sequence ID" value="TFD00148.1"/>
    <property type="molecule type" value="Genomic_DNA"/>
</dbReference>
<evidence type="ECO:0000313" key="6">
    <source>
        <dbReference type="EMBL" id="TFD00148.1"/>
    </source>
</evidence>
<comment type="caution">
    <text evidence="6">The sequence shown here is derived from an EMBL/GenBank/DDBJ whole genome shotgun (WGS) entry which is preliminary data.</text>
</comment>
<dbReference type="CDD" id="cd07128">
    <property type="entry name" value="ALDH_MaoC-N"/>
    <property type="match status" value="1"/>
</dbReference>
<dbReference type="PANTHER" id="PTHR43111:SF1">
    <property type="entry name" value="ALDEHYDE DEHYDROGENASE B-RELATED"/>
    <property type="match status" value="1"/>
</dbReference>
<dbReference type="NCBIfam" id="NF008868">
    <property type="entry name" value="PRK11903.1"/>
    <property type="match status" value="1"/>
</dbReference>
<dbReference type="InterPro" id="IPR016163">
    <property type="entry name" value="Ald_DH_C"/>
</dbReference>
<comment type="similarity">
    <text evidence="1">Belongs to the enoyl-CoA hydratase/isomerase family.</text>
</comment>
<protein>
    <submittedName>
        <fullName evidence="6">Phenylacetic acid degradation bifunctional protein PaaZ</fullName>
    </submittedName>
</protein>
<dbReference type="SUPFAM" id="SSF54637">
    <property type="entry name" value="Thioesterase/thiol ester dehydrase-isomerase"/>
    <property type="match status" value="1"/>
</dbReference>
<organism evidence="6 7">
    <name type="scientific">Cryobacterium breve</name>
    <dbReference type="NCBI Taxonomy" id="1259258"/>
    <lineage>
        <taxon>Bacteria</taxon>
        <taxon>Bacillati</taxon>
        <taxon>Actinomycetota</taxon>
        <taxon>Actinomycetes</taxon>
        <taxon>Micrococcales</taxon>
        <taxon>Microbacteriaceae</taxon>
        <taxon>Cryobacterium</taxon>
    </lineage>
</organism>
<dbReference type="PANTHER" id="PTHR43111">
    <property type="entry name" value="ALDEHYDE DEHYDROGENASE B-RELATED"/>
    <property type="match status" value="1"/>
</dbReference>
<keyword evidence="3" id="KW-0560">Oxidoreductase</keyword>
<dbReference type="Gene3D" id="3.40.605.10">
    <property type="entry name" value="Aldehyde Dehydrogenase, Chain A, domain 1"/>
    <property type="match status" value="1"/>
</dbReference>
<dbReference type="InterPro" id="IPR011966">
    <property type="entry name" value="PaaN-DH"/>
</dbReference>
<dbReference type="Proteomes" id="UP000298355">
    <property type="component" value="Unassembled WGS sequence"/>
</dbReference>
<feature type="domain" description="Aldehyde dehydrogenase" evidence="4">
    <location>
        <begin position="36"/>
        <end position="465"/>
    </location>
</feature>
<dbReference type="RefSeq" id="WP_134362312.1">
    <property type="nucleotide sequence ID" value="NZ_SOGJ01000011.1"/>
</dbReference>
<dbReference type="SUPFAM" id="SSF53720">
    <property type="entry name" value="ALDH-like"/>
    <property type="match status" value="1"/>
</dbReference>
<evidence type="ECO:0000313" key="7">
    <source>
        <dbReference type="Proteomes" id="UP000298355"/>
    </source>
</evidence>
<feature type="domain" description="MaoC-like" evidence="5">
    <location>
        <begin position="570"/>
        <end position="663"/>
    </location>
</feature>
<dbReference type="InterPro" id="IPR029069">
    <property type="entry name" value="HotDog_dom_sf"/>
</dbReference>
<evidence type="ECO:0000256" key="3">
    <source>
        <dbReference type="ARBA" id="ARBA00023002"/>
    </source>
</evidence>
<evidence type="ECO:0000256" key="1">
    <source>
        <dbReference type="ARBA" id="ARBA00005254"/>
    </source>
</evidence>
<proteinExistence type="inferred from homology"/>
<evidence type="ECO:0000259" key="5">
    <source>
        <dbReference type="Pfam" id="PF01575"/>
    </source>
</evidence>
<comment type="similarity">
    <text evidence="2">Belongs to the aldehyde dehydrogenase family.</text>
</comment>
<dbReference type="Gene3D" id="3.40.309.10">
    <property type="entry name" value="Aldehyde Dehydrogenase, Chain A, domain 2"/>
    <property type="match status" value="1"/>
</dbReference>
<dbReference type="Pfam" id="PF01575">
    <property type="entry name" value="MaoC_dehydratas"/>
    <property type="match status" value="1"/>
</dbReference>
<gene>
    <name evidence="6" type="primary">paaZ</name>
    <name evidence="6" type="ORF">E3O65_03180</name>
</gene>
<reference evidence="6 7" key="1">
    <citation type="submission" date="2019-03" db="EMBL/GenBank/DDBJ databases">
        <title>Genomics of glacier-inhabiting Cryobacterium strains.</title>
        <authorList>
            <person name="Liu Q."/>
            <person name="Xin Y.-H."/>
        </authorList>
    </citation>
    <scope>NUCLEOTIDE SEQUENCE [LARGE SCALE GENOMIC DNA]</scope>
    <source>
        <strain evidence="6 7">TMT4-23</strain>
    </source>
</reference>
<dbReference type="InterPro" id="IPR015590">
    <property type="entry name" value="Aldehyde_DH_dom"/>
</dbReference>
<keyword evidence="7" id="KW-1185">Reference proteome</keyword>
<evidence type="ECO:0000256" key="2">
    <source>
        <dbReference type="ARBA" id="ARBA00009986"/>
    </source>
</evidence>